<dbReference type="Proteomes" id="UP000777482">
    <property type="component" value="Unassembled WGS sequence"/>
</dbReference>
<feature type="compositionally biased region" description="Low complexity" evidence="2">
    <location>
        <begin position="613"/>
        <end position="624"/>
    </location>
</feature>
<evidence type="ECO:0000256" key="1">
    <source>
        <dbReference type="SAM" id="Coils"/>
    </source>
</evidence>
<proteinExistence type="predicted"/>
<reference evidence="3 4" key="1">
    <citation type="submission" date="2020-11" db="EMBL/GenBank/DDBJ databases">
        <title>Kefir isolates.</title>
        <authorList>
            <person name="Marcisauskas S."/>
            <person name="Kim Y."/>
            <person name="Blasche S."/>
        </authorList>
    </citation>
    <scope>NUCLEOTIDE SEQUENCE [LARGE SCALE GENOMIC DNA]</scope>
    <source>
        <strain evidence="3 4">KR</strain>
    </source>
</reference>
<feature type="compositionally biased region" description="Low complexity" evidence="2">
    <location>
        <begin position="1"/>
        <end position="26"/>
    </location>
</feature>
<evidence type="ECO:0000313" key="4">
    <source>
        <dbReference type="Proteomes" id="UP000777482"/>
    </source>
</evidence>
<feature type="compositionally biased region" description="Low complexity" evidence="2">
    <location>
        <begin position="465"/>
        <end position="476"/>
    </location>
</feature>
<feature type="compositionally biased region" description="Low complexity" evidence="2">
    <location>
        <begin position="50"/>
        <end position="61"/>
    </location>
</feature>
<dbReference type="AlphaFoldDB" id="A0A9P7B7N2"/>
<feature type="compositionally biased region" description="Low complexity" evidence="2">
    <location>
        <begin position="229"/>
        <end position="255"/>
    </location>
</feature>
<organism evidence="3 4">
    <name type="scientific">Rhodotorula mucilaginosa</name>
    <name type="common">Yeast</name>
    <name type="synonym">Rhodotorula rubra</name>
    <dbReference type="NCBI Taxonomy" id="5537"/>
    <lineage>
        <taxon>Eukaryota</taxon>
        <taxon>Fungi</taxon>
        <taxon>Dikarya</taxon>
        <taxon>Basidiomycota</taxon>
        <taxon>Pucciniomycotina</taxon>
        <taxon>Microbotryomycetes</taxon>
        <taxon>Sporidiobolales</taxon>
        <taxon>Sporidiobolaceae</taxon>
        <taxon>Rhodotorula</taxon>
    </lineage>
</organism>
<feature type="compositionally biased region" description="Polar residues" evidence="2">
    <location>
        <begin position="130"/>
        <end position="146"/>
    </location>
</feature>
<dbReference type="EMBL" id="PUHQ01000021">
    <property type="protein sequence ID" value="KAG0663225.1"/>
    <property type="molecule type" value="Genomic_DNA"/>
</dbReference>
<evidence type="ECO:0000313" key="3">
    <source>
        <dbReference type="EMBL" id="KAG0663225.1"/>
    </source>
</evidence>
<evidence type="ECO:0000256" key="2">
    <source>
        <dbReference type="SAM" id="MobiDB-lite"/>
    </source>
</evidence>
<feature type="compositionally biased region" description="Polar residues" evidence="2">
    <location>
        <begin position="155"/>
        <end position="167"/>
    </location>
</feature>
<feature type="compositionally biased region" description="Low complexity" evidence="2">
    <location>
        <begin position="489"/>
        <end position="527"/>
    </location>
</feature>
<comment type="caution">
    <text evidence="3">The sequence shown here is derived from an EMBL/GenBank/DDBJ whole genome shotgun (WGS) entry which is preliminary data.</text>
</comment>
<feature type="compositionally biased region" description="Low complexity" evidence="2">
    <location>
        <begin position="636"/>
        <end position="647"/>
    </location>
</feature>
<protein>
    <submittedName>
        <fullName evidence="3">Uncharacterized protein</fullName>
    </submittedName>
</protein>
<dbReference type="OrthoDB" id="3204900at2759"/>
<feature type="compositionally biased region" description="Polar residues" evidence="2">
    <location>
        <begin position="182"/>
        <end position="196"/>
    </location>
</feature>
<sequence length="656" mass="67714">MSDRYSASTPPSSSRSGAVSSSSTGKSSRHLKRLSLSGSAFSPVGSPVESTGTTTTTGAASPLSSRTARPASALVGGSPAAGGGALADRTNSPSLLRRSTSYRAASAASPASSAPSSTAAAGATPEHPPQATSNADRSLPTPTRSGSAARVRRGTSISYTGGSTPTRLSLDGGGALREETPSRASLDSPATRTSSALGLADVPETENTLVVPQIESRAHTFPGPSSTQPSPALSATSGSTTSAATSSAAAPTPSTLLEQNADLLSIIAKKERKCLDLREELKRNEADLAALKNKWQAIVARSLQAQAYQPYIPFQHRSSPSIATTASTASPNTSPTPQPALLPHAAHSLDLSLLSSTFEPADYNLDGITPSGHVHGDASPMEIPESVKAAGNWLGGALGRVLEAAVGMPPPLEEEEADDEAGDEYEQPLRRRDVTGLGIVNEEQEEDDPEPERPRVGTATMNGGLASPAPEPLSSPRDAHPSLSPPPSSSSRATRSARSPLPPASSSSPTSTSSSSYGLSSPGTSPTHSRTRSAFSGLLSDKLSSRWAALSSSEMIQSSKRATLGLVDTFEQGLAHALGPLEPPPLPPFEQQQHQQRSRADEADRTRTEEEQQQQQQRNAQARRLPMPGATPGQGLASLFAAASSTSPRPADHFAD</sequence>
<accession>A0A9P7B7N2</accession>
<keyword evidence="4" id="KW-1185">Reference proteome</keyword>
<feature type="region of interest" description="Disordered" evidence="2">
    <location>
        <begin position="575"/>
        <end position="656"/>
    </location>
</feature>
<keyword evidence="1" id="KW-0175">Coiled coil</keyword>
<name>A0A9P7B7N2_RHOMI</name>
<feature type="compositionally biased region" description="Basic and acidic residues" evidence="2">
    <location>
        <begin position="598"/>
        <end position="610"/>
    </location>
</feature>
<gene>
    <name evidence="3" type="ORF">C6P46_002815</name>
</gene>
<feature type="compositionally biased region" description="Acidic residues" evidence="2">
    <location>
        <begin position="412"/>
        <end position="426"/>
    </location>
</feature>
<feature type="coiled-coil region" evidence="1">
    <location>
        <begin position="267"/>
        <end position="294"/>
    </location>
</feature>
<feature type="region of interest" description="Disordered" evidence="2">
    <location>
        <begin position="1"/>
        <end position="255"/>
    </location>
</feature>
<feature type="region of interest" description="Disordered" evidence="2">
    <location>
        <begin position="411"/>
        <end position="535"/>
    </location>
</feature>
<feature type="compositionally biased region" description="Low complexity" evidence="2">
    <location>
        <begin position="97"/>
        <end position="125"/>
    </location>
</feature>